<dbReference type="EMBL" id="MT630974">
    <property type="protein sequence ID" value="QNO44480.1"/>
    <property type="molecule type" value="Genomic_DNA"/>
</dbReference>
<dbReference type="AlphaFoldDB" id="A0A7G9YB28"/>
<feature type="transmembrane region" description="Helical" evidence="1">
    <location>
        <begin position="30"/>
        <end position="50"/>
    </location>
</feature>
<evidence type="ECO:0000313" key="6">
    <source>
        <dbReference type="EMBL" id="QNO45212.1"/>
    </source>
</evidence>
<evidence type="ECO:0000313" key="5">
    <source>
        <dbReference type="EMBL" id="QNO44617.1"/>
    </source>
</evidence>
<gene>
    <name evidence="2" type="ORF">CKCDFGLO_00014</name>
    <name evidence="4" type="ORF">ELEJOALA_00026</name>
    <name evidence="5" type="ORF">JBICLBBK_00021</name>
    <name evidence="6" type="ORF">KDMJNAGO_00026</name>
    <name evidence="3" type="ORF">NANOEKIO_00026</name>
</gene>
<dbReference type="EMBL" id="MT630989">
    <property type="protein sequence ID" value="QNO44617.1"/>
    <property type="molecule type" value="Genomic_DNA"/>
</dbReference>
<name>A0A7G9YB28_9EURY</name>
<evidence type="ECO:0000313" key="2">
    <source>
        <dbReference type="EMBL" id="QNO43835.1"/>
    </source>
</evidence>
<protein>
    <recommendedName>
        <fullName evidence="7">DUF11 domain-containing protein</fullName>
    </recommendedName>
</protein>
<accession>A0A7G9YB28</accession>
<feature type="transmembrane region" description="Helical" evidence="1">
    <location>
        <begin position="400"/>
        <end position="418"/>
    </location>
</feature>
<evidence type="ECO:0000256" key="1">
    <source>
        <dbReference type="SAM" id="Phobius"/>
    </source>
</evidence>
<dbReference type="PANTHER" id="PTHR12861:SF3">
    <property type="entry name" value="TRANSLOCON-ASSOCIATED PROTEIN SUBUNIT BETA"/>
    <property type="match status" value="1"/>
</dbReference>
<dbReference type="PANTHER" id="PTHR12861">
    <property type="entry name" value="TRANSLOCON-ASSOCIATED PROTEIN, BETA SUBUNIT PRECURSOR TRAP-BETA SIGNAL SEQUENCE RECEPTOR BETA SUBUNIT"/>
    <property type="match status" value="1"/>
</dbReference>
<keyword evidence="1" id="KW-0812">Transmembrane</keyword>
<keyword evidence="1" id="KW-1133">Transmembrane helix</keyword>
<evidence type="ECO:0008006" key="7">
    <source>
        <dbReference type="Google" id="ProtNLM"/>
    </source>
</evidence>
<sequence>MGRQHQSYFQTESVICQLAGRAGEIRCDRIVTIMTILALVFMIFSTTAAAESYGDEIFERELAVNAGVTIQNSIKVEVVSVRMDIIDSAKFRVSSYQMPARVISVFVGDSPTAYKIQSGTSIYIDALSVYGDSVSVRVTGPAEWRVTDYYTVDPDETEESGTDTKNNVSAATVPELEIARTLDTGVAEAGQTVGVTLKIKNNGNGTATDIMRDEPEIRGTYKEGCPTTIEDIAAGETRRMSYDLRIVDAEPGQYELDQSLINYKSESGASYSSESQTNSLEITAEEVVYPELDIMIDSAENGIITCGEDISATVTVTNVGNATAGMVNIKSQLPSDVQVVKGDIEPVYESIAPGESKECDVIFRTHGTGKHTIEMEALWEDGAETASLEFWAEKSNLEEYYPHILIAISAVLLLIGIIKRHRAYSY</sequence>
<dbReference type="EMBL" id="MT630876">
    <property type="protein sequence ID" value="QNO43927.1"/>
    <property type="molecule type" value="Genomic_DNA"/>
</dbReference>
<reference evidence="6" key="1">
    <citation type="submission" date="2020-06" db="EMBL/GenBank/DDBJ databases">
        <title>Unique genomic features of the anaerobic methanotrophic archaea.</title>
        <authorList>
            <person name="Chadwick G.L."/>
            <person name="Skennerton C.T."/>
            <person name="Laso-Perez R."/>
            <person name="Leu A.O."/>
            <person name="Speth D.R."/>
            <person name="Yu H."/>
            <person name="Morgan-Lang C."/>
            <person name="Hatzenpichler R."/>
            <person name="Goudeau D."/>
            <person name="Malmstrom R."/>
            <person name="Brazelton W.J."/>
            <person name="Woyke T."/>
            <person name="Hallam S.J."/>
            <person name="Tyson G.W."/>
            <person name="Wegener G."/>
            <person name="Boetius A."/>
            <person name="Orphan V."/>
        </authorList>
    </citation>
    <scope>NUCLEOTIDE SEQUENCE</scope>
</reference>
<dbReference type="Gene3D" id="2.60.40.10">
    <property type="entry name" value="Immunoglobulins"/>
    <property type="match status" value="2"/>
</dbReference>
<organism evidence="6">
    <name type="scientific">Candidatus Methanogaster sp. ANME-2c ERB4</name>
    <dbReference type="NCBI Taxonomy" id="2759911"/>
    <lineage>
        <taxon>Archaea</taxon>
        <taxon>Methanobacteriati</taxon>
        <taxon>Methanobacteriota</taxon>
        <taxon>Stenosarchaea group</taxon>
        <taxon>Methanomicrobia</taxon>
        <taxon>Methanosarcinales</taxon>
        <taxon>ANME-2 cluster</taxon>
        <taxon>Candidatus Methanogasteraceae</taxon>
        <taxon>Candidatus Methanogaster</taxon>
    </lineage>
</organism>
<keyword evidence="1" id="KW-0472">Membrane</keyword>
<proteinExistence type="predicted"/>
<dbReference type="EMBL" id="MT631079">
    <property type="protein sequence ID" value="QNO45212.1"/>
    <property type="molecule type" value="Genomic_DNA"/>
</dbReference>
<dbReference type="EMBL" id="MT630867">
    <property type="protein sequence ID" value="QNO43835.1"/>
    <property type="molecule type" value="Genomic_DNA"/>
</dbReference>
<evidence type="ECO:0000313" key="4">
    <source>
        <dbReference type="EMBL" id="QNO44480.1"/>
    </source>
</evidence>
<dbReference type="InterPro" id="IPR013783">
    <property type="entry name" value="Ig-like_fold"/>
</dbReference>
<evidence type="ECO:0000313" key="3">
    <source>
        <dbReference type="EMBL" id="QNO43927.1"/>
    </source>
</evidence>